<dbReference type="KEGG" id="mng:MNEG_10797"/>
<dbReference type="InterPro" id="IPR032816">
    <property type="entry name" value="VTT_dom"/>
</dbReference>
<feature type="transmembrane region" description="Helical" evidence="7">
    <location>
        <begin position="71"/>
        <end position="95"/>
    </location>
</feature>
<evidence type="ECO:0000259" key="9">
    <source>
        <dbReference type="Pfam" id="PF09335"/>
    </source>
</evidence>
<feature type="region of interest" description="Disordered" evidence="6">
    <location>
        <begin position="234"/>
        <end position="278"/>
    </location>
</feature>
<keyword evidence="4 7" id="KW-1133">Transmembrane helix</keyword>
<organism evidence="10 11">
    <name type="scientific">Monoraphidium neglectum</name>
    <dbReference type="NCBI Taxonomy" id="145388"/>
    <lineage>
        <taxon>Eukaryota</taxon>
        <taxon>Viridiplantae</taxon>
        <taxon>Chlorophyta</taxon>
        <taxon>core chlorophytes</taxon>
        <taxon>Chlorophyceae</taxon>
        <taxon>CS clade</taxon>
        <taxon>Sphaeropleales</taxon>
        <taxon>Selenastraceae</taxon>
        <taxon>Monoraphidium</taxon>
    </lineage>
</organism>
<name>A0A0D2JBU2_9CHLO</name>
<feature type="transmembrane region" description="Helical" evidence="7">
    <location>
        <begin position="155"/>
        <end position="178"/>
    </location>
</feature>
<gene>
    <name evidence="10" type="ORF">MNEG_10797</name>
</gene>
<feature type="domain" description="VTT" evidence="9">
    <location>
        <begin position="59"/>
        <end position="178"/>
    </location>
</feature>
<dbReference type="PANTHER" id="PTHR12677">
    <property type="entry name" value="GOLGI APPARATUS MEMBRANE PROTEIN TVP38-RELATED"/>
    <property type="match status" value="1"/>
</dbReference>
<protein>
    <recommendedName>
        <fullName evidence="9">VTT domain-containing protein</fullName>
    </recommendedName>
</protein>
<feature type="transmembrane region" description="Helical" evidence="7">
    <location>
        <begin position="46"/>
        <end position="64"/>
    </location>
</feature>
<dbReference type="Pfam" id="PF09335">
    <property type="entry name" value="VTT_dom"/>
    <property type="match status" value="1"/>
</dbReference>
<feature type="transmembrane region" description="Helical" evidence="7">
    <location>
        <begin position="129"/>
        <end position="148"/>
    </location>
</feature>
<keyword evidence="8" id="KW-0732">Signal</keyword>
<reference evidence="10 11" key="1">
    <citation type="journal article" date="2013" name="BMC Genomics">
        <title>Reconstruction of the lipid metabolism for the microalga Monoraphidium neglectum from its genome sequence reveals characteristics suitable for biofuel production.</title>
        <authorList>
            <person name="Bogen C."/>
            <person name="Al-Dilaimi A."/>
            <person name="Albersmeier A."/>
            <person name="Wichmann J."/>
            <person name="Grundmann M."/>
            <person name="Rupp O."/>
            <person name="Lauersen K.J."/>
            <person name="Blifernez-Klassen O."/>
            <person name="Kalinowski J."/>
            <person name="Goesmann A."/>
            <person name="Mussgnug J.H."/>
            <person name="Kruse O."/>
        </authorList>
    </citation>
    <scope>NUCLEOTIDE SEQUENCE [LARGE SCALE GENOMIC DNA]</scope>
    <source>
        <strain evidence="10 11">SAG 48.87</strain>
    </source>
</reference>
<dbReference type="EMBL" id="KK102682">
    <property type="protein sequence ID" value="KIY97167.1"/>
    <property type="molecule type" value="Genomic_DNA"/>
</dbReference>
<keyword evidence="3 7" id="KW-0812">Transmembrane</keyword>
<dbReference type="Proteomes" id="UP000054498">
    <property type="component" value="Unassembled WGS sequence"/>
</dbReference>
<evidence type="ECO:0000256" key="1">
    <source>
        <dbReference type="ARBA" id="ARBA00004651"/>
    </source>
</evidence>
<dbReference type="OrthoDB" id="512996at2759"/>
<evidence type="ECO:0000256" key="3">
    <source>
        <dbReference type="ARBA" id="ARBA00022692"/>
    </source>
</evidence>
<comment type="subcellular location">
    <subcellularLocation>
        <location evidence="1">Cell membrane</location>
        <topology evidence="1">Multi-pass membrane protein</topology>
    </subcellularLocation>
</comment>
<feature type="transmembrane region" description="Helical" evidence="7">
    <location>
        <begin position="204"/>
        <end position="224"/>
    </location>
</feature>
<evidence type="ECO:0000256" key="2">
    <source>
        <dbReference type="ARBA" id="ARBA00022475"/>
    </source>
</evidence>
<feature type="compositionally biased region" description="Gly residues" evidence="6">
    <location>
        <begin position="254"/>
        <end position="276"/>
    </location>
</feature>
<proteinExistence type="predicted"/>
<evidence type="ECO:0000256" key="7">
    <source>
        <dbReference type="SAM" id="Phobius"/>
    </source>
</evidence>
<dbReference type="InterPro" id="IPR015414">
    <property type="entry name" value="TMEM64"/>
</dbReference>
<evidence type="ECO:0000256" key="4">
    <source>
        <dbReference type="ARBA" id="ARBA00022989"/>
    </source>
</evidence>
<evidence type="ECO:0000313" key="11">
    <source>
        <dbReference type="Proteomes" id="UP000054498"/>
    </source>
</evidence>
<feature type="signal peptide" evidence="8">
    <location>
        <begin position="1"/>
        <end position="24"/>
    </location>
</feature>
<dbReference type="RefSeq" id="XP_013896187.1">
    <property type="nucleotide sequence ID" value="XM_014040733.1"/>
</dbReference>
<sequence length="323" mass="31588">MFSAPRAAALVALAVISLVALRYATPDNLHAVVQVMRRNPVTSSFAYLAVFTAGVILMLPGMLFSVAAGAAFGFVVGSILSFTATVIGMVAAFYLGRYLLRDAVAGLLLRRVPNFAAIDRRVAAEGWKLVLLLRLSPLMPYNVLNYALGATSIRLLPYAVPSAAVAALYSCLFAYLGAAADDLLALLDGGAAAAAAPGGGGLGAAWLAAGAALAVGTAYGMAVVCQRLLAGGEGGGGGGGGRYEQVGSSEADGRSGGGGGGGGDSDGSDGGGGGGAARAPRAVEMVAAGGDSGGLRGGGAAAVGPSLNWGACGLRRVSHSGGV</sequence>
<keyword evidence="5 7" id="KW-0472">Membrane</keyword>
<keyword evidence="2" id="KW-1003">Cell membrane</keyword>
<keyword evidence="11" id="KW-1185">Reference proteome</keyword>
<feature type="chain" id="PRO_5002244831" description="VTT domain-containing protein" evidence="8">
    <location>
        <begin position="25"/>
        <end position="323"/>
    </location>
</feature>
<dbReference type="AlphaFoldDB" id="A0A0D2JBU2"/>
<evidence type="ECO:0000256" key="5">
    <source>
        <dbReference type="ARBA" id="ARBA00023136"/>
    </source>
</evidence>
<evidence type="ECO:0000313" key="10">
    <source>
        <dbReference type="EMBL" id="KIY97167.1"/>
    </source>
</evidence>
<dbReference type="GO" id="GO:0005886">
    <property type="term" value="C:plasma membrane"/>
    <property type="evidence" value="ECO:0007669"/>
    <property type="project" value="UniProtKB-SubCell"/>
</dbReference>
<dbReference type="STRING" id="145388.A0A0D2JBU2"/>
<dbReference type="PANTHER" id="PTHR12677:SF59">
    <property type="entry name" value="GOLGI APPARATUS MEMBRANE PROTEIN TVP38-RELATED"/>
    <property type="match status" value="1"/>
</dbReference>
<evidence type="ECO:0000256" key="6">
    <source>
        <dbReference type="SAM" id="MobiDB-lite"/>
    </source>
</evidence>
<evidence type="ECO:0000256" key="8">
    <source>
        <dbReference type="SAM" id="SignalP"/>
    </source>
</evidence>
<accession>A0A0D2JBU2</accession>
<dbReference type="GeneID" id="25727995"/>